<evidence type="ECO:0000313" key="3">
    <source>
        <dbReference type="EMBL" id="EWS76649.1"/>
    </source>
</evidence>
<reference evidence="4" key="1">
    <citation type="journal article" date="2006" name="PLoS Biol.">
        <title>Macronuclear genome sequence of the ciliate Tetrahymena thermophila, a model eukaryote.</title>
        <authorList>
            <person name="Eisen J.A."/>
            <person name="Coyne R.S."/>
            <person name="Wu M."/>
            <person name="Wu D."/>
            <person name="Thiagarajan M."/>
            <person name="Wortman J.R."/>
            <person name="Badger J.H."/>
            <person name="Ren Q."/>
            <person name="Amedeo P."/>
            <person name="Jones K.M."/>
            <person name="Tallon L.J."/>
            <person name="Delcher A.L."/>
            <person name="Salzberg S.L."/>
            <person name="Silva J.C."/>
            <person name="Haas B.J."/>
            <person name="Majoros W.H."/>
            <person name="Farzad M."/>
            <person name="Carlton J.M."/>
            <person name="Smith R.K. Jr."/>
            <person name="Garg J."/>
            <person name="Pearlman R.E."/>
            <person name="Karrer K.M."/>
            <person name="Sun L."/>
            <person name="Manning G."/>
            <person name="Elde N.C."/>
            <person name="Turkewitz A.P."/>
            <person name="Asai D.J."/>
            <person name="Wilkes D.E."/>
            <person name="Wang Y."/>
            <person name="Cai H."/>
            <person name="Collins K."/>
            <person name="Stewart B.A."/>
            <person name="Lee S.R."/>
            <person name="Wilamowska K."/>
            <person name="Weinberg Z."/>
            <person name="Ruzzo W.L."/>
            <person name="Wloga D."/>
            <person name="Gaertig J."/>
            <person name="Frankel J."/>
            <person name="Tsao C.-C."/>
            <person name="Gorovsky M.A."/>
            <person name="Keeling P.J."/>
            <person name="Waller R.F."/>
            <person name="Patron N.J."/>
            <person name="Cherry J.M."/>
            <person name="Stover N.A."/>
            <person name="Krieger C.J."/>
            <person name="del Toro C."/>
            <person name="Ryder H.F."/>
            <person name="Williamson S.C."/>
            <person name="Barbeau R.A."/>
            <person name="Hamilton E.P."/>
            <person name="Orias E."/>
        </authorList>
    </citation>
    <scope>NUCLEOTIDE SEQUENCE [LARGE SCALE GENOMIC DNA]</scope>
    <source>
        <strain evidence="4">SB210</strain>
    </source>
</reference>
<keyword evidence="1" id="KW-0175">Coiled coil</keyword>
<protein>
    <submittedName>
        <fullName evidence="3">Transmembrane protein, putative</fullName>
    </submittedName>
</protein>
<dbReference type="EMBL" id="GG662857">
    <property type="protein sequence ID" value="EWS76649.1"/>
    <property type="molecule type" value="Genomic_DNA"/>
</dbReference>
<keyword evidence="2 3" id="KW-0812">Transmembrane</keyword>
<keyword evidence="2" id="KW-1133">Transmembrane helix</keyword>
<dbReference type="Proteomes" id="UP000009168">
    <property type="component" value="Unassembled WGS sequence"/>
</dbReference>
<sequence>MIQFIWLIFKKVIKKVQKIQQNITLFKNQLKKKIDFLNLQTDRKEQMQNQNQQSRAQQPNQNNKLIKNQLLVNNCILDREQISDSNNEFKQNRQYLLNSRQTQQQKKHARRKSDIFLFVGVNSLLMEILFHKDFNLLNNIYFKILILILSNFSTYIYLYKIQIALRILKQFKQNSNSTFKKQQNLIKYENILILLGISVLICLIFVNIHQIRKIEKLNKELLKLNEFYQYNQLTSDNQIDNFYLLQRENNLILKTIKELYENQLNQLEKCRQVLQNHQRLSALNYEKINLYQQTELKQQIEINLQELENKQRNLTIHLKNQELLQLEKQYVPNYVICL</sequence>
<gene>
    <name evidence="3" type="ORF">TTHERM_000202799</name>
</gene>
<keyword evidence="2" id="KW-0472">Membrane</keyword>
<dbReference type="GeneID" id="24437806"/>
<dbReference type="KEGG" id="tet:TTHERM_000202799"/>
<name>W7XLP5_TETTS</name>
<feature type="transmembrane region" description="Helical" evidence="2">
    <location>
        <begin position="190"/>
        <end position="208"/>
    </location>
</feature>
<dbReference type="RefSeq" id="XP_012650817.1">
    <property type="nucleotide sequence ID" value="XM_012795363.1"/>
</dbReference>
<feature type="transmembrane region" description="Helical" evidence="2">
    <location>
        <begin position="140"/>
        <end position="159"/>
    </location>
</feature>
<dbReference type="InParanoid" id="W7XLP5"/>
<evidence type="ECO:0000313" key="4">
    <source>
        <dbReference type="Proteomes" id="UP000009168"/>
    </source>
</evidence>
<feature type="coiled-coil region" evidence="1">
    <location>
        <begin position="253"/>
        <end position="324"/>
    </location>
</feature>
<feature type="coiled-coil region" evidence="1">
    <location>
        <begin position="27"/>
        <end position="57"/>
    </location>
</feature>
<accession>W7XLP5</accession>
<evidence type="ECO:0000256" key="2">
    <source>
        <dbReference type="SAM" id="Phobius"/>
    </source>
</evidence>
<proteinExistence type="predicted"/>
<dbReference type="AlphaFoldDB" id="W7XLP5"/>
<evidence type="ECO:0000256" key="1">
    <source>
        <dbReference type="SAM" id="Coils"/>
    </source>
</evidence>
<keyword evidence="4" id="KW-1185">Reference proteome</keyword>
<organism evidence="3 4">
    <name type="scientific">Tetrahymena thermophila (strain SB210)</name>
    <dbReference type="NCBI Taxonomy" id="312017"/>
    <lineage>
        <taxon>Eukaryota</taxon>
        <taxon>Sar</taxon>
        <taxon>Alveolata</taxon>
        <taxon>Ciliophora</taxon>
        <taxon>Intramacronucleata</taxon>
        <taxon>Oligohymenophorea</taxon>
        <taxon>Hymenostomatida</taxon>
        <taxon>Tetrahymenina</taxon>
        <taxon>Tetrahymenidae</taxon>
        <taxon>Tetrahymena</taxon>
    </lineage>
</organism>
<feature type="transmembrane region" description="Helical" evidence="2">
    <location>
        <begin position="115"/>
        <end position="134"/>
    </location>
</feature>